<dbReference type="SUPFAM" id="SSF53850">
    <property type="entry name" value="Periplasmic binding protein-like II"/>
    <property type="match status" value="1"/>
</dbReference>
<evidence type="ECO:0000313" key="3">
    <source>
        <dbReference type="EMBL" id="ABO68570.1"/>
    </source>
</evidence>
<dbReference type="Pfam" id="PF13416">
    <property type="entry name" value="SBP_bac_8"/>
    <property type="match status" value="1"/>
</dbReference>
<proteinExistence type="predicted"/>
<gene>
    <name evidence="3" type="ordered locus">GTNG_3227</name>
</gene>
<dbReference type="KEGG" id="gtn:GTNG_3227"/>
<dbReference type="HOGENOM" id="CLU_026974_4_2_9"/>
<protein>
    <submittedName>
        <fullName evidence="3">ABC transporter substrate-binding protein</fullName>
    </submittedName>
</protein>
<accession>A4ITB6</accession>
<dbReference type="Proteomes" id="UP000001578">
    <property type="component" value="Chromosome"/>
</dbReference>
<dbReference type="GO" id="GO:0015846">
    <property type="term" value="P:polyamine transport"/>
    <property type="evidence" value="ECO:0007669"/>
    <property type="project" value="InterPro"/>
</dbReference>
<dbReference type="Gene3D" id="3.40.190.10">
    <property type="entry name" value="Periplasmic binding protein-like II"/>
    <property type="match status" value="2"/>
</dbReference>
<dbReference type="InterPro" id="IPR006059">
    <property type="entry name" value="SBP"/>
</dbReference>
<dbReference type="GO" id="GO:0015888">
    <property type="term" value="P:thiamine transport"/>
    <property type="evidence" value="ECO:0007669"/>
    <property type="project" value="TreeGrafter"/>
</dbReference>
<dbReference type="GO" id="GO:0019808">
    <property type="term" value="F:polyamine binding"/>
    <property type="evidence" value="ECO:0007669"/>
    <property type="project" value="InterPro"/>
</dbReference>
<keyword evidence="1 2" id="KW-0732">Signal</keyword>
<feature type="chain" id="PRO_5039491099" evidence="2">
    <location>
        <begin position="24"/>
        <end position="363"/>
    </location>
</feature>
<dbReference type="GO" id="GO:0030975">
    <property type="term" value="F:thiamine binding"/>
    <property type="evidence" value="ECO:0007669"/>
    <property type="project" value="TreeGrafter"/>
</dbReference>
<name>A4ITB6_GEOTN</name>
<evidence type="ECO:0000256" key="1">
    <source>
        <dbReference type="ARBA" id="ARBA00022729"/>
    </source>
</evidence>
<dbReference type="AlphaFoldDB" id="A4ITB6"/>
<dbReference type="PANTHER" id="PTHR30006:SF2">
    <property type="entry name" value="ABC TRANSPORTER SUBSTRATE-BINDING PROTEIN"/>
    <property type="match status" value="1"/>
</dbReference>
<evidence type="ECO:0000313" key="4">
    <source>
        <dbReference type="Proteomes" id="UP000001578"/>
    </source>
</evidence>
<sequence>MMLKSKTVLTVLICLLFTMIVGCGNQTASSPNQSSKSGGEKTLVLAAYGGSYEKKMKETIIPKFEKEFGVKVKYITGSSIDTLSKLQAQKDNPQIDVAFLDDGPQAQAKAFGLLAPLDEKIVTNLNNVYDIAKDKENIGVGFGIVVTGLAYNKDYFAQNGWKPLTSWNDLEDPKFKGKLVLPSISNTYGVHLLLMAAFANGGNEKNIEPGFEKLKKIAENAVTFDKTADVSNYFLQGQTVASAWGSSRVYTLQDSGFPIEFVIPREGAPALMTTANVVKNAPNAELAQKFVNFILSEEVQKEFAHSLFDGPVNKNVKLDGDIAKKVVYGEEQVKKLIKVDWEYVNQKRAEWTERANKEIEVTR</sequence>
<dbReference type="PRINTS" id="PR00909">
    <property type="entry name" value="SPERMDNBNDNG"/>
</dbReference>
<dbReference type="GO" id="GO:0030976">
    <property type="term" value="F:thiamine pyrophosphate binding"/>
    <property type="evidence" value="ECO:0007669"/>
    <property type="project" value="TreeGrafter"/>
</dbReference>
<dbReference type="RefSeq" id="WP_011888334.1">
    <property type="nucleotide sequence ID" value="NC_009328.1"/>
</dbReference>
<dbReference type="GO" id="GO:0030288">
    <property type="term" value="C:outer membrane-bounded periplasmic space"/>
    <property type="evidence" value="ECO:0007669"/>
    <property type="project" value="TreeGrafter"/>
</dbReference>
<organism evidence="3 4">
    <name type="scientific">Geobacillus thermodenitrificans (strain NG80-2)</name>
    <dbReference type="NCBI Taxonomy" id="420246"/>
    <lineage>
        <taxon>Bacteria</taxon>
        <taxon>Bacillati</taxon>
        <taxon>Bacillota</taxon>
        <taxon>Bacilli</taxon>
        <taxon>Bacillales</taxon>
        <taxon>Anoxybacillaceae</taxon>
        <taxon>Geobacillus</taxon>
    </lineage>
</organism>
<reference evidence="3 4" key="1">
    <citation type="journal article" date="2007" name="Proc. Natl. Acad. Sci. U.S.A.">
        <title>Genome and proteome of long-chain alkane degrading Geobacillus thermodenitrificans NG80-2 isolated from a deep-subsurface oil reservoir.</title>
        <authorList>
            <person name="Feng L."/>
            <person name="Wang W."/>
            <person name="Cheng J."/>
            <person name="Ren Y."/>
            <person name="Zhao G."/>
            <person name="Gao C."/>
            <person name="Tang Y."/>
            <person name="Liu X."/>
            <person name="Han W."/>
            <person name="Peng X."/>
            <person name="Liu R."/>
            <person name="Wang L."/>
        </authorList>
    </citation>
    <scope>NUCLEOTIDE SEQUENCE [LARGE SCALE GENOMIC DNA]</scope>
    <source>
        <strain evidence="3 4">NG80-2</strain>
    </source>
</reference>
<dbReference type="eggNOG" id="COG0687">
    <property type="taxonomic scope" value="Bacteria"/>
</dbReference>
<dbReference type="PANTHER" id="PTHR30006">
    <property type="entry name" value="THIAMINE-BINDING PERIPLASMIC PROTEIN-RELATED"/>
    <property type="match status" value="1"/>
</dbReference>
<dbReference type="PROSITE" id="PS51257">
    <property type="entry name" value="PROKAR_LIPOPROTEIN"/>
    <property type="match status" value="1"/>
</dbReference>
<evidence type="ECO:0000256" key="2">
    <source>
        <dbReference type="SAM" id="SignalP"/>
    </source>
</evidence>
<dbReference type="CDD" id="cd13589">
    <property type="entry name" value="PBP2_polyamine_RpCGA009"/>
    <property type="match status" value="1"/>
</dbReference>
<feature type="signal peptide" evidence="2">
    <location>
        <begin position="1"/>
        <end position="23"/>
    </location>
</feature>
<dbReference type="InterPro" id="IPR001188">
    <property type="entry name" value="Sperm_putr-bd"/>
</dbReference>
<dbReference type="EMBL" id="CP000557">
    <property type="protein sequence ID" value="ABO68570.1"/>
    <property type="molecule type" value="Genomic_DNA"/>
</dbReference>